<evidence type="ECO:0000313" key="15">
    <source>
        <dbReference type="EMBL" id="RDU66310.1"/>
    </source>
</evidence>
<organism evidence="15 16">
    <name type="scientific">Helicobacter equorum</name>
    <dbReference type="NCBI Taxonomy" id="361872"/>
    <lineage>
        <taxon>Bacteria</taxon>
        <taxon>Pseudomonadati</taxon>
        <taxon>Campylobacterota</taxon>
        <taxon>Epsilonproteobacteria</taxon>
        <taxon>Campylobacterales</taxon>
        <taxon>Helicobacteraceae</taxon>
        <taxon>Helicobacter</taxon>
    </lineage>
</organism>
<evidence type="ECO:0000256" key="1">
    <source>
        <dbReference type="ARBA" id="ARBA00003540"/>
    </source>
</evidence>
<dbReference type="InterPro" id="IPR003400">
    <property type="entry name" value="ExbD"/>
</dbReference>
<evidence type="ECO:0000256" key="10">
    <source>
        <dbReference type="ARBA" id="ARBA00022927"/>
    </source>
</evidence>
<comment type="subunit">
    <text evidence="4">The accessory proteins ExbB and ExbD seem to form a complex with TonB.</text>
</comment>
<keyword evidence="8" id="KW-0997">Cell inner membrane</keyword>
<evidence type="ECO:0000256" key="9">
    <source>
        <dbReference type="ARBA" id="ARBA00022692"/>
    </source>
</evidence>
<comment type="similarity">
    <text evidence="3 13">Belongs to the ExbD/TolR family.</text>
</comment>
<dbReference type="GO" id="GO:0005886">
    <property type="term" value="C:plasma membrane"/>
    <property type="evidence" value="ECO:0007669"/>
    <property type="project" value="UniProtKB-SubCell"/>
</dbReference>
<dbReference type="Gene3D" id="3.30.420.270">
    <property type="match status" value="1"/>
</dbReference>
<accession>A0A3D8IMU2</accession>
<dbReference type="AlphaFoldDB" id="A0A3D8IMU2"/>
<keyword evidence="9 13" id="KW-0812">Transmembrane</keyword>
<keyword evidence="12 14" id="KW-0472">Membrane</keyword>
<dbReference type="RefSeq" id="WP_095627636.1">
    <property type="nucleotide sequence ID" value="NZ_NXLT01000007.1"/>
</dbReference>
<feature type="transmembrane region" description="Helical" evidence="14">
    <location>
        <begin position="12"/>
        <end position="33"/>
    </location>
</feature>
<name>A0A3D8IMU2_9HELI</name>
<evidence type="ECO:0000256" key="4">
    <source>
        <dbReference type="ARBA" id="ARBA00011471"/>
    </source>
</evidence>
<dbReference type="NCBIfam" id="TIGR02804">
    <property type="entry name" value="ExbD_2"/>
    <property type="match status" value="1"/>
</dbReference>
<dbReference type="Pfam" id="PF02472">
    <property type="entry name" value="ExbD"/>
    <property type="match status" value="1"/>
</dbReference>
<dbReference type="EMBL" id="NXLT01000007">
    <property type="protein sequence ID" value="RDU66310.1"/>
    <property type="molecule type" value="Genomic_DNA"/>
</dbReference>
<evidence type="ECO:0000256" key="7">
    <source>
        <dbReference type="ARBA" id="ARBA00022475"/>
    </source>
</evidence>
<dbReference type="Proteomes" id="UP000256514">
    <property type="component" value="Unassembled WGS sequence"/>
</dbReference>
<evidence type="ECO:0000256" key="14">
    <source>
        <dbReference type="SAM" id="Phobius"/>
    </source>
</evidence>
<evidence type="ECO:0000256" key="12">
    <source>
        <dbReference type="ARBA" id="ARBA00023136"/>
    </source>
</evidence>
<keyword evidence="16" id="KW-1185">Reference proteome</keyword>
<gene>
    <name evidence="15" type="primary">exbD</name>
    <name evidence="15" type="ORF">CQA54_07505</name>
</gene>
<comment type="function">
    <text evidence="1">Involved in the TonB-dependent energy-dependent transport of various receptor-bound substrates.</text>
</comment>
<keyword evidence="7" id="KW-1003">Cell membrane</keyword>
<sequence length="127" mass="14133">MRLPKKDGLNVIPLIDVMLVLLAIVLSVSTFIAQGQIKVELPNSNQQSMPSDAPTSLLSIDKEGNIFFENMPVDIPTLRDKIFALDSKVLLKLEIDKDSKFDIFVQVADILKEKGHENVSIATSQQR</sequence>
<dbReference type="PANTHER" id="PTHR30558:SF12">
    <property type="entry name" value="BIOPOLYMER TRANSPORT PROTEIN EXBD"/>
    <property type="match status" value="1"/>
</dbReference>
<evidence type="ECO:0000256" key="11">
    <source>
        <dbReference type="ARBA" id="ARBA00022989"/>
    </source>
</evidence>
<evidence type="ECO:0000256" key="6">
    <source>
        <dbReference type="ARBA" id="ARBA00022448"/>
    </source>
</evidence>
<evidence type="ECO:0000256" key="8">
    <source>
        <dbReference type="ARBA" id="ARBA00022519"/>
    </source>
</evidence>
<dbReference type="GO" id="GO:0022857">
    <property type="term" value="F:transmembrane transporter activity"/>
    <property type="evidence" value="ECO:0007669"/>
    <property type="project" value="InterPro"/>
</dbReference>
<evidence type="ECO:0000256" key="13">
    <source>
        <dbReference type="RuleBase" id="RU003879"/>
    </source>
</evidence>
<proteinExistence type="inferred from homology"/>
<dbReference type="InterPro" id="IPR014171">
    <property type="entry name" value="TonB_ExbD_2"/>
</dbReference>
<keyword evidence="10 13" id="KW-0653">Protein transport</keyword>
<evidence type="ECO:0000256" key="3">
    <source>
        <dbReference type="ARBA" id="ARBA00005811"/>
    </source>
</evidence>
<dbReference type="OrthoDB" id="9798629at2"/>
<comment type="caution">
    <text evidence="15">The sequence shown here is derived from an EMBL/GenBank/DDBJ whole genome shotgun (WGS) entry which is preliminary data.</text>
</comment>
<keyword evidence="11 14" id="KW-1133">Transmembrane helix</keyword>
<comment type="subcellular location">
    <subcellularLocation>
        <location evidence="2">Cell inner membrane</location>
        <topology evidence="2">Single-pass type II membrane protein</topology>
    </subcellularLocation>
    <subcellularLocation>
        <location evidence="13">Cell membrane</location>
        <topology evidence="13">Single-pass type II membrane protein</topology>
    </subcellularLocation>
</comment>
<evidence type="ECO:0000313" key="16">
    <source>
        <dbReference type="Proteomes" id="UP000256514"/>
    </source>
</evidence>
<protein>
    <recommendedName>
        <fullName evidence="5">Biopolymer transport protein ExbD</fullName>
    </recommendedName>
</protein>
<evidence type="ECO:0000256" key="5">
    <source>
        <dbReference type="ARBA" id="ARBA00022090"/>
    </source>
</evidence>
<reference evidence="15 16" key="1">
    <citation type="submission" date="2018-04" db="EMBL/GenBank/DDBJ databases">
        <title>Novel Campyloabacter and Helicobacter Species and Strains.</title>
        <authorList>
            <person name="Mannion A.J."/>
            <person name="Shen Z."/>
            <person name="Fox J.G."/>
        </authorList>
    </citation>
    <scope>NUCLEOTIDE SEQUENCE [LARGE SCALE GENOMIC DNA]</scope>
    <source>
        <strain evidence="15 16">MIT 12-6600</strain>
    </source>
</reference>
<dbReference type="GO" id="GO:0015031">
    <property type="term" value="P:protein transport"/>
    <property type="evidence" value="ECO:0007669"/>
    <property type="project" value="UniProtKB-KW"/>
</dbReference>
<dbReference type="PANTHER" id="PTHR30558">
    <property type="entry name" value="EXBD MEMBRANE COMPONENT OF PMF-DRIVEN MACROMOLECULE IMPORT SYSTEM"/>
    <property type="match status" value="1"/>
</dbReference>
<evidence type="ECO:0000256" key="2">
    <source>
        <dbReference type="ARBA" id="ARBA00004249"/>
    </source>
</evidence>
<keyword evidence="6 13" id="KW-0813">Transport</keyword>